<evidence type="ECO:0000256" key="2">
    <source>
        <dbReference type="SAM" id="MobiDB-lite"/>
    </source>
</evidence>
<feature type="compositionally biased region" description="Low complexity" evidence="2">
    <location>
        <begin position="69"/>
        <end position="88"/>
    </location>
</feature>
<gene>
    <name evidence="3" type="ORF">QDX21_03690</name>
</gene>
<proteinExistence type="predicted"/>
<protein>
    <submittedName>
        <fullName evidence="3">DUF349 domain-containing protein</fullName>
    </submittedName>
</protein>
<feature type="coiled-coil region" evidence="1">
    <location>
        <begin position="430"/>
        <end position="497"/>
    </location>
</feature>
<dbReference type="RefSeq" id="WP_279675182.1">
    <property type="nucleotide sequence ID" value="NZ_CP122566.1"/>
</dbReference>
<organism evidence="3 4">
    <name type="scientific">Auritidibacter ignavus</name>
    <dbReference type="NCBI Taxonomy" id="678932"/>
    <lineage>
        <taxon>Bacteria</taxon>
        <taxon>Bacillati</taxon>
        <taxon>Actinomycetota</taxon>
        <taxon>Actinomycetes</taxon>
        <taxon>Micrococcales</taxon>
        <taxon>Micrococcaceae</taxon>
        <taxon>Auritidibacter</taxon>
    </lineage>
</organism>
<dbReference type="AlphaFoldDB" id="A0AAJ6DF94"/>
<keyword evidence="1" id="KW-0175">Coiled coil</keyword>
<accession>A0AAJ6DF94</accession>
<evidence type="ECO:0000313" key="3">
    <source>
        <dbReference type="EMBL" id="WGH93913.1"/>
    </source>
</evidence>
<feature type="coiled-coil region" evidence="1">
    <location>
        <begin position="191"/>
        <end position="240"/>
    </location>
</feature>
<reference evidence="3 4" key="1">
    <citation type="submission" date="2023-03" db="EMBL/GenBank/DDBJ databases">
        <title>Complete genome sequences of several Auritidibacter ignavus strains isolated from ear infections.</title>
        <authorList>
            <person name="Baehr T."/>
            <person name="Baumhoegger A.M."/>
        </authorList>
    </citation>
    <scope>NUCLEOTIDE SEQUENCE [LARGE SCALE GENOMIC DNA]</scope>
    <source>
        <strain evidence="3 4">BABAE-6</strain>
    </source>
</reference>
<dbReference type="EMBL" id="CP122566">
    <property type="protein sequence ID" value="WGH93913.1"/>
    <property type="molecule type" value="Genomic_DNA"/>
</dbReference>
<name>A0AAJ6DF94_9MICC</name>
<feature type="compositionally biased region" description="Polar residues" evidence="2">
    <location>
        <begin position="1"/>
        <end position="35"/>
    </location>
</feature>
<dbReference type="Proteomes" id="UP001224674">
    <property type="component" value="Chromosome"/>
</dbReference>
<dbReference type="Pfam" id="PF03993">
    <property type="entry name" value="DUF349"/>
    <property type="match status" value="3"/>
</dbReference>
<evidence type="ECO:0000313" key="4">
    <source>
        <dbReference type="Proteomes" id="UP001224674"/>
    </source>
</evidence>
<dbReference type="InterPro" id="IPR007139">
    <property type="entry name" value="DUF349"/>
</dbReference>
<evidence type="ECO:0000256" key="1">
    <source>
        <dbReference type="SAM" id="Coils"/>
    </source>
</evidence>
<keyword evidence="4" id="KW-1185">Reference proteome</keyword>
<feature type="region of interest" description="Disordered" evidence="2">
    <location>
        <begin position="1"/>
        <end position="88"/>
    </location>
</feature>
<sequence length="515" mass="57886">MTNGQESDNPQPVLSDAEQNSQATESQAVDQQSADGTEVQEAAEAQEQDVLASTVATESAPEPTPAPKPSALAPKPGTPLTVPATATPKTPVAPAVPDFHTDLAQARPFADVAEDGTVFLIDGDDRVEVGQVTDATEDQALAYFVRKYDDVMAQLLLLEQRLSTDTATNELTKTLKPLADAVEARGMVGDMSALREKVAQLSTALENRREREKQARAEALEEQRQQREAVVNEAEELAAQDPQQIHWKKTSNRMKELFESWRELQKSGPRLSKDVEDALWKRFRSARNRFDKARRAFFSELDSKNAEAKKVKEKLISEAEELQHSTDWARTTQKYRDLMTAWKKAPRAARKEDDALWARFRAAQDVFFGARQAAHDEIDREFQQNLQVKEQILEEGRSLLPFTDVEKARATMNDLRTRWDEAGKVPRKDISRMDAGFRELEDALQQIEDDHWSRTNPETKARTNSALAQLEETIAQLETELAKAQEAGDERKIAEKQEALDARRAWLQAVQASAE</sequence>